<protein>
    <submittedName>
        <fullName evidence="1">Uncharacterized protein</fullName>
    </submittedName>
</protein>
<proteinExistence type="predicted"/>
<comment type="caution">
    <text evidence="1">The sequence shown here is derived from an EMBL/GenBank/DDBJ whole genome shotgun (WGS) entry which is preliminary data.</text>
</comment>
<name>A0AB36RUG2_NEIME</name>
<gene>
    <name evidence="1" type="ORF">CNQ34_11805</name>
</gene>
<evidence type="ECO:0000313" key="1">
    <source>
        <dbReference type="EMBL" id="PBJ88419.1"/>
    </source>
</evidence>
<dbReference type="EMBL" id="NTLY01000002">
    <property type="protein sequence ID" value="PBJ88419.1"/>
    <property type="molecule type" value="Genomic_DNA"/>
</dbReference>
<sequence length="69" mass="7379">MGCRVCFSPLHQKFLENRRESAVLVSAGTVEMGNIDGIDGSGGLQPTACILESPYHSATRAHPRHTTVA</sequence>
<dbReference type="Proteomes" id="UP000217930">
    <property type="component" value="Unassembled WGS sequence"/>
</dbReference>
<accession>A0AB36RUG2</accession>
<evidence type="ECO:0000313" key="2">
    <source>
        <dbReference type="Proteomes" id="UP000217930"/>
    </source>
</evidence>
<dbReference type="AlphaFoldDB" id="A0AB36RUG2"/>
<organism evidence="1 2">
    <name type="scientific">Neisseria meningitidis</name>
    <dbReference type="NCBI Taxonomy" id="487"/>
    <lineage>
        <taxon>Bacteria</taxon>
        <taxon>Pseudomonadati</taxon>
        <taxon>Pseudomonadota</taxon>
        <taxon>Betaproteobacteria</taxon>
        <taxon>Neisseriales</taxon>
        <taxon>Neisseriaceae</taxon>
        <taxon>Neisseria</taxon>
    </lineage>
</organism>
<reference evidence="1 2" key="1">
    <citation type="journal article" date="2017" name="Clin. Infect. Dis.">
        <title>Increased Risk for Meningococcal Disease among Men who have Sex with Men in the United States, 2012-2015.</title>
        <authorList>
            <person name="Folaranmi T.A."/>
            <person name="Kretz C.B."/>
            <person name="Kamiya H."/>
            <person name="MacNeil J.R."/>
            <person name="Whaley M.J."/>
            <person name="Blain A."/>
            <person name="Antwi M."/>
            <person name="Dorsinville M."/>
            <person name="Pacilli M."/>
            <person name="Smith S."/>
            <person name="Civen R."/>
            <person name="Ngo V."/>
            <person name="Winter K."/>
            <person name="Harriman K."/>
            <person name="Wang X."/>
            <person name="Bowen V.B."/>
            <person name="Patel M."/>
            <person name="Martin S."/>
            <person name="Misegades L."/>
            <person name="Meyer S.A."/>
        </authorList>
    </citation>
    <scope>NUCLEOTIDE SEQUENCE [LARGE SCALE GENOMIC DNA]</scope>
    <source>
        <strain evidence="1 2">M26503</strain>
    </source>
</reference>